<gene>
    <name evidence="5" type="ORF">B1B_00508</name>
</gene>
<accession>T1C032</accession>
<protein>
    <submittedName>
        <fullName evidence="5">DNA-directed RNA polymerase, alpha subunit</fullName>
    </submittedName>
</protein>
<dbReference type="GO" id="GO:0000428">
    <property type="term" value="C:DNA-directed RNA polymerase complex"/>
    <property type="evidence" value="ECO:0007669"/>
    <property type="project" value="UniProtKB-KW"/>
</dbReference>
<reference evidence="5" key="1">
    <citation type="submission" date="2013-08" db="EMBL/GenBank/DDBJ databases">
        <authorList>
            <person name="Mendez C."/>
            <person name="Richter M."/>
            <person name="Ferrer M."/>
            <person name="Sanchez J."/>
        </authorList>
    </citation>
    <scope>NUCLEOTIDE SEQUENCE</scope>
</reference>
<proteinExistence type="predicted"/>
<dbReference type="Pfam" id="PF03118">
    <property type="entry name" value="RNA_pol_A_CTD"/>
    <property type="match status" value="1"/>
</dbReference>
<dbReference type="SUPFAM" id="SSF55257">
    <property type="entry name" value="RBP11-like subunits of RNA polymerase"/>
    <property type="match status" value="1"/>
</dbReference>
<dbReference type="GO" id="GO:0006351">
    <property type="term" value="P:DNA-templated transcription"/>
    <property type="evidence" value="ECO:0007669"/>
    <property type="project" value="InterPro"/>
</dbReference>
<name>T1C032_9ZZZZ</name>
<feature type="domain" description="RNA polymerase alpha subunit C-terminal" evidence="4">
    <location>
        <begin position="84"/>
        <end position="138"/>
    </location>
</feature>
<keyword evidence="1 5" id="KW-0240">DNA-directed RNA polymerase</keyword>
<dbReference type="Gene3D" id="1.10.150.20">
    <property type="entry name" value="5' to 3' exonuclease, C-terminal subdomain"/>
    <property type="match status" value="1"/>
</dbReference>
<evidence type="ECO:0000256" key="1">
    <source>
        <dbReference type="ARBA" id="ARBA00022478"/>
    </source>
</evidence>
<dbReference type="AlphaFoldDB" id="T1C032"/>
<dbReference type="EMBL" id="AUZY01000385">
    <property type="protein sequence ID" value="EQD78841.1"/>
    <property type="molecule type" value="Genomic_DNA"/>
</dbReference>
<dbReference type="SUPFAM" id="SSF47789">
    <property type="entry name" value="C-terminal domain of RNA polymerase alpha subunit"/>
    <property type="match status" value="1"/>
</dbReference>
<evidence type="ECO:0000313" key="5">
    <source>
        <dbReference type="EMBL" id="EQD78841.1"/>
    </source>
</evidence>
<comment type="caution">
    <text evidence="5">The sequence shown here is derived from an EMBL/GenBank/DDBJ whole genome shotgun (WGS) entry which is preliminary data.</text>
</comment>
<organism evidence="5">
    <name type="scientific">mine drainage metagenome</name>
    <dbReference type="NCBI Taxonomy" id="410659"/>
    <lineage>
        <taxon>unclassified sequences</taxon>
        <taxon>metagenomes</taxon>
        <taxon>ecological metagenomes</taxon>
    </lineage>
</organism>
<dbReference type="InterPro" id="IPR036603">
    <property type="entry name" value="RBP11-like"/>
</dbReference>
<sequence length="158" mass="17331">VDSIFTPVVKANFMVEKTRVGQDTDWENLVLEVWTNGTISPVEAVSHAAQYYTRHLNLFASFGESLTATSDAGVVGTDLRGRLSEVPVEELELSVRALNCLKANDITKLGDLLAMRLDELLALRNFGAKSLDEIKQKLVARGFVPEAEIDTVFPAGDH</sequence>
<dbReference type="InterPro" id="IPR011263">
    <property type="entry name" value="DNA-dir_RNA_pol_RpoA/D/Rpb3"/>
</dbReference>
<dbReference type="Gene3D" id="3.30.1360.10">
    <property type="entry name" value="RNA polymerase, RBP11-like subunit"/>
    <property type="match status" value="1"/>
</dbReference>
<dbReference type="Pfam" id="PF01193">
    <property type="entry name" value="RNA_pol_L"/>
    <property type="match status" value="1"/>
</dbReference>
<dbReference type="GO" id="GO:0003899">
    <property type="term" value="F:DNA-directed RNA polymerase activity"/>
    <property type="evidence" value="ECO:0007669"/>
    <property type="project" value="InterPro"/>
</dbReference>
<evidence type="ECO:0000259" key="4">
    <source>
        <dbReference type="Pfam" id="PF03118"/>
    </source>
</evidence>
<dbReference type="GO" id="GO:0046983">
    <property type="term" value="F:protein dimerization activity"/>
    <property type="evidence" value="ECO:0007669"/>
    <property type="project" value="InterPro"/>
</dbReference>
<dbReference type="InterPro" id="IPR011260">
    <property type="entry name" value="RNAP_asu_C"/>
</dbReference>
<feature type="non-terminal residue" evidence="5">
    <location>
        <position position="1"/>
    </location>
</feature>
<evidence type="ECO:0000259" key="3">
    <source>
        <dbReference type="Pfam" id="PF01193"/>
    </source>
</evidence>
<evidence type="ECO:0000256" key="2">
    <source>
        <dbReference type="ARBA" id="ARBA00023163"/>
    </source>
</evidence>
<keyword evidence="2" id="KW-0804">Transcription</keyword>
<reference evidence="5" key="2">
    <citation type="journal article" date="2014" name="ISME J.">
        <title>Microbial stratification in low pH oxic and suboxic macroscopic growths along an acid mine drainage.</title>
        <authorList>
            <person name="Mendez-Garcia C."/>
            <person name="Mesa V."/>
            <person name="Sprenger R.R."/>
            <person name="Richter M."/>
            <person name="Diez M.S."/>
            <person name="Solano J."/>
            <person name="Bargiela R."/>
            <person name="Golyshina O.V."/>
            <person name="Manteca A."/>
            <person name="Ramos J.L."/>
            <person name="Gallego J.R."/>
            <person name="Llorente I."/>
            <person name="Martins Dos Santos V.A."/>
            <person name="Jensen O.N."/>
            <person name="Pelaez A.I."/>
            <person name="Sanchez J."/>
            <person name="Ferrer M."/>
        </authorList>
    </citation>
    <scope>NUCLEOTIDE SEQUENCE</scope>
</reference>
<dbReference type="GO" id="GO:0003677">
    <property type="term" value="F:DNA binding"/>
    <property type="evidence" value="ECO:0007669"/>
    <property type="project" value="InterPro"/>
</dbReference>
<feature type="domain" description="DNA-directed RNA polymerase RpoA/D/Rpb3-type" evidence="3">
    <location>
        <begin position="7"/>
        <end position="55"/>
    </location>
</feature>